<gene>
    <name evidence="1" type="ORF">LIER_27131</name>
</gene>
<dbReference type="Proteomes" id="UP001454036">
    <property type="component" value="Unassembled WGS sequence"/>
</dbReference>
<reference evidence="1 2" key="1">
    <citation type="submission" date="2024-01" db="EMBL/GenBank/DDBJ databases">
        <title>The complete chloroplast genome sequence of Lithospermum erythrorhizon: insights into the phylogenetic relationship among Boraginaceae species and the maternal lineages of purple gromwells.</title>
        <authorList>
            <person name="Okada T."/>
            <person name="Watanabe K."/>
        </authorList>
    </citation>
    <scope>NUCLEOTIDE SEQUENCE [LARGE SCALE GENOMIC DNA]</scope>
</reference>
<name>A0AAV3RAX6_LITER</name>
<proteinExistence type="predicted"/>
<protein>
    <submittedName>
        <fullName evidence="1">Uncharacterized protein</fullName>
    </submittedName>
</protein>
<evidence type="ECO:0000313" key="1">
    <source>
        <dbReference type="EMBL" id="GAA0173539.1"/>
    </source>
</evidence>
<evidence type="ECO:0000313" key="2">
    <source>
        <dbReference type="Proteomes" id="UP001454036"/>
    </source>
</evidence>
<keyword evidence="2" id="KW-1185">Reference proteome</keyword>
<sequence>MSLDDYYNKLTGLFDELSRLKPPHHCSCGHCTCDVAGRFKIDWDEEKLHQFLVGVYDDLYEIVQSNLLSRVPAPSLDEAFSVLSQDEHSKSLARSTTKSVE</sequence>
<comment type="caution">
    <text evidence="1">The sequence shown here is derived from an EMBL/GenBank/DDBJ whole genome shotgun (WGS) entry which is preliminary data.</text>
</comment>
<dbReference type="EMBL" id="BAABME010008648">
    <property type="protein sequence ID" value="GAA0173539.1"/>
    <property type="molecule type" value="Genomic_DNA"/>
</dbReference>
<organism evidence="1 2">
    <name type="scientific">Lithospermum erythrorhizon</name>
    <name type="common">Purple gromwell</name>
    <name type="synonym">Lithospermum officinale var. erythrorhizon</name>
    <dbReference type="NCBI Taxonomy" id="34254"/>
    <lineage>
        <taxon>Eukaryota</taxon>
        <taxon>Viridiplantae</taxon>
        <taxon>Streptophyta</taxon>
        <taxon>Embryophyta</taxon>
        <taxon>Tracheophyta</taxon>
        <taxon>Spermatophyta</taxon>
        <taxon>Magnoliopsida</taxon>
        <taxon>eudicotyledons</taxon>
        <taxon>Gunneridae</taxon>
        <taxon>Pentapetalae</taxon>
        <taxon>asterids</taxon>
        <taxon>lamiids</taxon>
        <taxon>Boraginales</taxon>
        <taxon>Boraginaceae</taxon>
        <taxon>Boraginoideae</taxon>
        <taxon>Lithospermeae</taxon>
        <taxon>Lithospermum</taxon>
    </lineage>
</organism>
<dbReference type="PANTHER" id="PTHR34222">
    <property type="entry name" value="GAG_PRE-INTEGRS DOMAIN-CONTAINING PROTEIN"/>
    <property type="match status" value="1"/>
</dbReference>
<dbReference type="AlphaFoldDB" id="A0AAV3RAX6"/>
<accession>A0AAV3RAX6</accession>
<dbReference type="PANTHER" id="PTHR34222:SF94">
    <property type="entry name" value="CCHC-TYPE DOMAIN-CONTAINING PROTEIN"/>
    <property type="match status" value="1"/>
</dbReference>